<dbReference type="EMBL" id="SDOX01000030">
    <property type="protein sequence ID" value="TFJ83501.1"/>
    <property type="molecule type" value="Genomic_DNA"/>
</dbReference>
<gene>
    <name evidence="1" type="ORF">NSK_005199</name>
</gene>
<dbReference type="Proteomes" id="UP000355283">
    <property type="component" value="Unassembled WGS sequence"/>
</dbReference>
<dbReference type="AlphaFoldDB" id="A0A4D9CW30"/>
<proteinExistence type="predicted"/>
<name>A0A4D9CW30_9STRA</name>
<reference evidence="1 2" key="1">
    <citation type="submission" date="2019-01" db="EMBL/GenBank/DDBJ databases">
        <title>Nuclear Genome Assembly of the Microalgal Biofuel strain Nannochloropsis salina CCMP1776.</title>
        <authorList>
            <person name="Hovde B."/>
        </authorList>
    </citation>
    <scope>NUCLEOTIDE SEQUENCE [LARGE SCALE GENOMIC DNA]</scope>
    <source>
        <strain evidence="1 2">CCMP1776</strain>
    </source>
</reference>
<evidence type="ECO:0000313" key="2">
    <source>
        <dbReference type="Proteomes" id="UP000355283"/>
    </source>
</evidence>
<protein>
    <submittedName>
        <fullName evidence="1">Uncharacterized protein</fullName>
    </submittedName>
</protein>
<sequence>MEKKEAVLRGEMEKNDAVLKGELEKKDAVLRGELEKKDALRAGQVDGRILDLLTQGDYERARILLKERANGGSFVRQRERCCRGRRIEMELVCHDWQGGRRGNT</sequence>
<keyword evidence="2" id="KW-1185">Reference proteome</keyword>
<evidence type="ECO:0000313" key="1">
    <source>
        <dbReference type="EMBL" id="TFJ83501.1"/>
    </source>
</evidence>
<accession>A0A4D9CW30</accession>
<organism evidence="1 2">
    <name type="scientific">Nannochloropsis salina CCMP1776</name>
    <dbReference type="NCBI Taxonomy" id="1027361"/>
    <lineage>
        <taxon>Eukaryota</taxon>
        <taxon>Sar</taxon>
        <taxon>Stramenopiles</taxon>
        <taxon>Ochrophyta</taxon>
        <taxon>Eustigmatophyceae</taxon>
        <taxon>Eustigmatales</taxon>
        <taxon>Monodopsidaceae</taxon>
        <taxon>Microchloropsis</taxon>
        <taxon>Microchloropsis salina</taxon>
    </lineage>
</organism>
<comment type="caution">
    <text evidence="1">The sequence shown here is derived from an EMBL/GenBank/DDBJ whole genome shotgun (WGS) entry which is preliminary data.</text>
</comment>